<dbReference type="PANTHER" id="PTHR30385">
    <property type="entry name" value="SIGMA FACTOR F FLAGELLAR"/>
    <property type="match status" value="1"/>
</dbReference>
<dbReference type="Pfam" id="PF04545">
    <property type="entry name" value="Sigma70_r4"/>
    <property type="match status" value="1"/>
</dbReference>
<keyword evidence="4" id="KW-0804">Transcription</keyword>
<dbReference type="CDD" id="cd06171">
    <property type="entry name" value="Sigma70_r4"/>
    <property type="match status" value="1"/>
</dbReference>
<reference evidence="9 10" key="1">
    <citation type="submission" date="2019-07" db="EMBL/GenBank/DDBJ databases">
        <title>Whole genome shotgun sequence of Pseudonocardia sulfidoxydans NBRC 16205.</title>
        <authorList>
            <person name="Hosoyama A."/>
            <person name="Uohara A."/>
            <person name="Ohji S."/>
            <person name="Ichikawa N."/>
        </authorList>
    </citation>
    <scope>NUCLEOTIDE SEQUENCE [LARGE SCALE GENOMIC DNA]</scope>
    <source>
        <strain evidence="9 10">NBRC 16205</strain>
    </source>
</reference>
<keyword evidence="1" id="KW-0805">Transcription regulation</keyword>
<feature type="region of interest" description="Disordered" evidence="5">
    <location>
        <begin position="1"/>
        <end position="26"/>
    </location>
</feature>
<organism evidence="9 10">
    <name type="scientific">Pseudonocardia sulfidoxydans NBRC 16205</name>
    <dbReference type="NCBI Taxonomy" id="1223511"/>
    <lineage>
        <taxon>Bacteria</taxon>
        <taxon>Bacillati</taxon>
        <taxon>Actinomycetota</taxon>
        <taxon>Actinomycetes</taxon>
        <taxon>Pseudonocardiales</taxon>
        <taxon>Pseudonocardiaceae</taxon>
        <taxon>Pseudonocardia</taxon>
    </lineage>
</organism>
<dbReference type="NCBIfam" id="TIGR02937">
    <property type="entry name" value="sigma70-ECF"/>
    <property type="match status" value="1"/>
</dbReference>
<evidence type="ECO:0000256" key="3">
    <source>
        <dbReference type="ARBA" id="ARBA00023125"/>
    </source>
</evidence>
<evidence type="ECO:0000259" key="7">
    <source>
        <dbReference type="Pfam" id="PF04542"/>
    </source>
</evidence>
<dbReference type="InterPro" id="IPR036388">
    <property type="entry name" value="WH-like_DNA-bd_sf"/>
</dbReference>
<evidence type="ECO:0000313" key="10">
    <source>
        <dbReference type="Proteomes" id="UP000321685"/>
    </source>
</evidence>
<dbReference type="AlphaFoldDB" id="A0A511DCM0"/>
<dbReference type="GO" id="GO:0003677">
    <property type="term" value="F:DNA binding"/>
    <property type="evidence" value="ECO:0007669"/>
    <property type="project" value="UniProtKB-KW"/>
</dbReference>
<dbReference type="GO" id="GO:0016987">
    <property type="term" value="F:sigma factor activity"/>
    <property type="evidence" value="ECO:0007669"/>
    <property type="project" value="UniProtKB-KW"/>
</dbReference>
<dbReference type="PANTHER" id="PTHR30385:SF4">
    <property type="entry name" value="RNA POLYMERASE SIGMA-E FACTOR"/>
    <property type="match status" value="1"/>
</dbReference>
<dbReference type="NCBIfam" id="TIGR02980">
    <property type="entry name" value="SigBFG"/>
    <property type="match status" value="1"/>
</dbReference>
<feature type="domain" description="RNA polymerase sigma-70 region 4" evidence="8">
    <location>
        <begin position="215"/>
        <end position="263"/>
    </location>
</feature>
<protein>
    <submittedName>
        <fullName evidence="9">RNA polymerase sigma factor</fullName>
    </submittedName>
</protein>
<dbReference type="GO" id="GO:0006352">
    <property type="term" value="P:DNA-templated transcription initiation"/>
    <property type="evidence" value="ECO:0007669"/>
    <property type="project" value="InterPro"/>
</dbReference>
<keyword evidence="2" id="KW-0731">Sigma factor</keyword>
<dbReference type="InterPro" id="IPR014322">
    <property type="entry name" value="RNA_pol_sigma-B/F/G"/>
</dbReference>
<name>A0A511DCM0_9PSEU</name>
<dbReference type="Gene3D" id="1.20.120.1810">
    <property type="match status" value="1"/>
</dbReference>
<evidence type="ECO:0000256" key="1">
    <source>
        <dbReference type="ARBA" id="ARBA00023015"/>
    </source>
</evidence>
<sequence length="269" mass="29467">MPDRASPDPPAPDGPGDGGTRDGYDHLSPLFDELADLGDDDPRRALLRERLVTGHLPVVAHIARRFAGRGEPVDDLEQAATVGLINAVDRFDPGRGVDFLSYAVPTITGEVRRHFRDRTWSMRVPRRLKELQSAINGAVGVLAQNLGRAPRPTEIAEHLGLSVDDVISGLEARQVYRSTSLDELVAGSESQIGDTLGVADAELEKVDYRQTLAPLLDELPGRERTIVVLRFFVGMTQTQIADEVGISQMHVSRLLARTLARLRRRMGGT</sequence>
<evidence type="ECO:0000259" key="8">
    <source>
        <dbReference type="Pfam" id="PF04545"/>
    </source>
</evidence>
<dbReference type="InterPro" id="IPR014284">
    <property type="entry name" value="RNA_pol_sigma-70_dom"/>
</dbReference>
<dbReference type="Pfam" id="PF04542">
    <property type="entry name" value="Sigma70_r2"/>
    <property type="match status" value="1"/>
</dbReference>
<dbReference type="OrthoDB" id="9804285at2"/>
<accession>A0A511DCM0</accession>
<dbReference type="InterPro" id="IPR007627">
    <property type="entry name" value="RNA_pol_sigma70_r2"/>
</dbReference>
<evidence type="ECO:0000313" key="9">
    <source>
        <dbReference type="EMBL" id="GEL21414.1"/>
    </source>
</evidence>
<feature type="domain" description="RNA polymerase sigma-70 region 2" evidence="7">
    <location>
        <begin position="51"/>
        <end position="120"/>
    </location>
</feature>
<dbReference type="Gene3D" id="1.10.10.10">
    <property type="entry name" value="Winged helix-like DNA-binding domain superfamily/Winged helix DNA-binding domain"/>
    <property type="match status" value="2"/>
</dbReference>
<dbReference type="InterPro" id="IPR007624">
    <property type="entry name" value="RNA_pol_sigma70_r3"/>
</dbReference>
<evidence type="ECO:0000256" key="2">
    <source>
        <dbReference type="ARBA" id="ARBA00023082"/>
    </source>
</evidence>
<evidence type="ECO:0000259" key="6">
    <source>
        <dbReference type="Pfam" id="PF04539"/>
    </source>
</evidence>
<dbReference type="InterPro" id="IPR000943">
    <property type="entry name" value="RNA_pol_sigma70"/>
</dbReference>
<dbReference type="InterPro" id="IPR007630">
    <property type="entry name" value="RNA_pol_sigma70_r4"/>
</dbReference>
<dbReference type="SUPFAM" id="SSF88946">
    <property type="entry name" value="Sigma2 domain of RNA polymerase sigma factors"/>
    <property type="match status" value="1"/>
</dbReference>
<feature type="domain" description="RNA polymerase sigma-70 region 3" evidence="6">
    <location>
        <begin position="133"/>
        <end position="195"/>
    </location>
</feature>
<gene>
    <name evidence="9" type="primary">sigB</name>
    <name evidence="9" type="ORF">PSU4_03680</name>
</gene>
<dbReference type="Proteomes" id="UP000321685">
    <property type="component" value="Unassembled WGS sequence"/>
</dbReference>
<dbReference type="PRINTS" id="PR00046">
    <property type="entry name" value="SIGMA70FCT"/>
</dbReference>
<proteinExistence type="predicted"/>
<dbReference type="EMBL" id="BJVJ01000002">
    <property type="protein sequence ID" value="GEL21414.1"/>
    <property type="molecule type" value="Genomic_DNA"/>
</dbReference>
<dbReference type="SUPFAM" id="SSF88659">
    <property type="entry name" value="Sigma3 and sigma4 domains of RNA polymerase sigma factors"/>
    <property type="match status" value="2"/>
</dbReference>
<comment type="caution">
    <text evidence="9">The sequence shown here is derived from an EMBL/GenBank/DDBJ whole genome shotgun (WGS) entry which is preliminary data.</text>
</comment>
<evidence type="ECO:0000256" key="5">
    <source>
        <dbReference type="SAM" id="MobiDB-lite"/>
    </source>
</evidence>
<keyword evidence="3" id="KW-0238">DNA-binding</keyword>
<dbReference type="InterPro" id="IPR013324">
    <property type="entry name" value="RNA_pol_sigma_r3/r4-like"/>
</dbReference>
<dbReference type="InterPro" id="IPR013325">
    <property type="entry name" value="RNA_pol_sigma_r2"/>
</dbReference>
<dbReference type="RefSeq" id="WP_147102062.1">
    <property type="nucleotide sequence ID" value="NZ_BJVJ01000002.1"/>
</dbReference>
<evidence type="ECO:0000256" key="4">
    <source>
        <dbReference type="ARBA" id="ARBA00023163"/>
    </source>
</evidence>
<keyword evidence="10" id="KW-1185">Reference proteome</keyword>
<dbReference type="Pfam" id="PF04539">
    <property type="entry name" value="Sigma70_r3"/>
    <property type="match status" value="1"/>
</dbReference>